<gene>
    <name evidence="1" type="ORF">O6H91_23G013800</name>
</gene>
<sequence>MALQWVKGLSQLKVKELPSYLKSTLTREKIVSSTRSWLDNYNTKYVQTGSIKPLNDVLISVGILSYALSWPTEIRHLRHKEEHEKHH</sequence>
<name>A0ACC2A8A8_DIPCM</name>
<dbReference type="EMBL" id="CM055114">
    <property type="protein sequence ID" value="KAJ7513777.1"/>
    <property type="molecule type" value="Genomic_DNA"/>
</dbReference>
<proteinExistence type="predicted"/>
<organism evidence="1 2">
    <name type="scientific">Diphasiastrum complanatum</name>
    <name type="common">Issler's clubmoss</name>
    <name type="synonym">Lycopodium complanatum</name>
    <dbReference type="NCBI Taxonomy" id="34168"/>
    <lineage>
        <taxon>Eukaryota</taxon>
        <taxon>Viridiplantae</taxon>
        <taxon>Streptophyta</taxon>
        <taxon>Embryophyta</taxon>
        <taxon>Tracheophyta</taxon>
        <taxon>Lycopodiopsida</taxon>
        <taxon>Lycopodiales</taxon>
        <taxon>Lycopodiaceae</taxon>
        <taxon>Lycopodioideae</taxon>
        <taxon>Diphasiastrum</taxon>
    </lineage>
</organism>
<accession>A0ACC2A8A8</accession>
<keyword evidence="2" id="KW-1185">Reference proteome</keyword>
<evidence type="ECO:0000313" key="2">
    <source>
        <dbReference type="Proteomes" id="UP001162992"/>
    </source>
</evidence>
<evidence type="ECO:0000313" key="1">
    <source>
        <dbReference type="EMBL" id="KAJ7513777.1"/>
    </source>
</evidence>
<reference evidence="2" key="1">
    <citation type="journal article" date="2024" name="Proc. Natl. Acad. Sci. U.S.A.">
        <title>Extraordinary preservation of gene collinearity over three hundred million years revealed in homosporous lycophytes.</title>
        <authorList>
            <person name="Li C."/>
            <person name="Wickell D."/>
            <person name="Kuo L.Y."/>
            <person name="Chen X."/>
            <person name="Nie B."/>
            <person name="Liao X."/>
            <person name="Peng D."/>
            <person name="Ji J."/>
            <person name="Jenkins J."/>
            <person name="Williams M."/>
            <person name="Shu S."/>
            <person name="Plott C."/>
            <person name="Barry K."/>
            <person name="Rajasekar S."/>
            <person name="Grimwood J."/>
            <person name="Han X."/>
            <person name="Sun S."/>
            <person name="Hou Z."/>
            <person name="He W."/>
            <person name="Dai G."/>
            <person name="Sun C."/>
            <person name="Schmutz J."/>
            <person name="Leebens-Mack J.H."/>
            <person name="Li F.W."/>
            <person name="Wang L."/>
        </authorList>
    </citation>
    <scope>NUCLEOTIDE SEQUENCE [LARGE SCALE GENOMIC DNA]</scope>
    <source>
        <strain evidence="2">cv. PW_Plant_1</strain>
    </source>
</reference>
<protein>
    <submittedName>
        <fullName evidence="1">Uncharacterized protein</fullName>
    </submittedName>
</protein>
<dbReference type="Proteomes" id="UP001162992">
    <property type="component" value="Chromosome 23"/>
</dbReference>
<comment type="caution">
    <text evidence="1">The sequence shown here is derived from an EMBL/GenBank/DDBJ whole genome shotgun (WGS) entry which is preliminary data.</text>
</comment>